<gene>
    <name evidence="2" type="ordered locus">Nmlp_3429</name>
</gene>
<feature type="transmembrane region" description="Helical" evidence="1">
    <location>
        <begin position="12"/>
        <end position="37"/>
    </location>
</feature>
<keyword evidence="1" id="KW-0472">Membrane</keyword>
<reference evidence="2 3" key="1">
    <citation type="journal article" date="2013" name="Genome Announc.">
        <title>Genome of the haloarchaeon Natronomonas moolapensis, a neutrophilic member of a previously haloalkaliphilic genus.</title>
        <authorList>
            <person name="Dyall-Smith M.L."/>
            <person name="Pfeiffer F."/>
            <person name="Oberwinkler T."/>
            <person name="Klee K."/>
            <person name="Rampp M."/>
            <person name="Palm P."/>
            <person name="Gross K."/>
            <person name="Schuster S.C."/>
            <person name="Oesterhelt D."/>
        </authorList>
    </citation>
    <scope>NUCLEOTIDE SEQUENCE [LARGE SCALE GENOMIC DNA]</scope>
    <source>
        <strain evidence="3">DSM 18674 / JCM 14361 / 8.8.11</strain>
    </source>
</reference>
<dbReference type="Proteomes" id="UP000011867">
    <property type="component" value="Chromosome"/>
</dbReference>
<dbReference type="AlphaFoldDB" id="M1XT33"/>
<keyword evidence="1" id="KW-0812">Transmembrane</keyword>
<keyword evidence="3" id="KW-1185">Reference proteome</keyword>
<dbReference type="EMBL" id="HF582854">
    <property type="protein sequence ID" value="CCQ37557.1"/>
    <property type="molecule type" value="Genomic_DNA"/>
</dbReference>
<dbReference type="GeneID" id="14652358"/>
<proteinExistence type="predicted"/>
<accession>M1XT33</accession>
<dbReference type="eggNOG" id="arCOG06260">
    <property type="taxonomic scope" value="Archaea"/>
</dbReference>
<evidence type="ECO:0008006" key="4">
    <source>
        <dbReference type="Google" id="ProtNLM"/>
    </source>
</evidence>
<organism evidence="2 3">
    <name type="scientific">Natronomonas moolapensis (strain DSM 18674 / CECT 7526 / JCM 14361 / 8.8.11)</name>
    <dbReference type="NCBI Taxonomy" id="268739"/>
    <lineage>
        <taxon>Archaea</taxon>
        <taxon>Methanobacteriati</taxon>
        <taxon>Methanobacteriota</taxon>
        <taxon>Stenosarchaea group</taxon>
        <taxon>Halobacteria</taxon>
        <taxon>Halobacteriales</taxon>
        <taxon>Natronomonadaceae</taxon>
        <taxon>Natronomonas</taxon>
    </lineage>
</organism>
<evidence type="ECO:0000256" key="1">
    <source>
        <dbReference type="SAM" id="Phobius"/>
    </source>
</evidence>
<dbReference type="InterPro" id="IPR055942">
    <property type="entry name" value="DUF7520"/>
</dbReference>
<evidence type="ECO:0000313" key="3">
    <source>
        <dbReference type="Proteomes" id="UP000011867"/>
    </source>
</evidence>
<dbReference type="HOGENOM" id="CLU_161118_1_1_2"/>
<dbReference type="RefSeq" id="WP_015410296.1">
    <property type="nucleotide sequence ID" value="NC_020388.1"/>
</dbReference>
<dbReference type="Pfam" id="PF24364">
    <property type="entry name" value="DUF7520"/>
    <property type="match status" value="1"/>
</dbReference>
<name>M1XT33_NATM8</name>
<dbReference type="STRING" id="268739.Nmlp_3429"/>
<feature type="transmembrane region" description="Helical" evidence="1">
    <location>
        <begin position="57"/>
        <end position="80"/>
    </location>
</feature>
<protein>
    <recommendedName>
        <fullName evidence="4">Cox cluster protein</fullName>
    </recommendedName>
</protein>
<dbReference type="KEGG" id="nmo:Nmlp_3429"/>
<keyword evidence="1" id="KW-1133">Transmembrane helix</keyword>
<sequence>MTETGGGIEGERIIAVLYVVVVAIAGVLGAAIGSIGLRDLEAVSLLGVVTFQPTPAGLAAFGMTTVGTALGVALLLVVYVSRNYVDA</sequence>
<evidence type="ECO:0000313" key="2">
    <source>
        <dbReference type="EMBL" id="CCQ37557.1"/>
    </source>
</evidence>